<dbReference type="STRING" id="686624.SAMN04488242_0399"/>
<evidence type="ECO:0000313" key="6">
    <source>
        <dbReference type="Proteomes" id="UP000199475"/>
    </source>
</evidence>
<dbReference type="GO" id="GO:0003700">
    <property type="term" value="F:DNA-binding transcription factor activity"/>
    <property type="evidence" value="ECO:0007669"/>
    <property type="project" value="TreeGrafter"/>
</dbReference>
<accession>A0A1G9HN65</accession>
<keyword evidence="6" id="KW-1185">Reference proteome</keyword>
<evidence type="ECO:0000256" key="2">
    <source>
        <dbReference type="ARBA" id="ARBA00023125"/>
    </source>
</evidence>
<keyword evidence="3" id="KW-0804">Transcription</keyword>
<dbReference type="AlphaFoldDB" id="A0A1G9HN65"/>
<dbReference type="PROSITE" id="PS00356">
    <property type="entry name" value="HTH_LACI_1"/>
    <property type="match status" value="1"/>
</dbReference>
<dbReference type="InterPro" id="IPR000843">
    <property type="entry name" value="HTH_LacI"/>
</dbReference>
<dbReference type="InterPro" id="IPR028082">
    <property type="entry name" value="Peripla_BP_I"/>
</dbReference>
<dbReference type="PANTHER" id="PTHR30146">
    <property type="entry name" value="LACI-RELATED TRANSCRIPTIONAL REPRESSOR"/>
    <property type="match status" value="1"/>
</dbReference>
<dbReference type="Gene3D" id="3.40.50.2300">
    <property type="match status" value="2"/>
</dbReference>
<dbReference type="EMBL" id="FNGP01000001">
    <property type="protein sequence ID" value="SDL13943.1"/>
    <property type="molecule type" value="Genomic_DNA"/>
</dbReference>
<dbReference type="Proteomes" id="UP000199475">
    <property type="component" value="Unassembled WGS sequence"/>
</dbReference>
<protein>
    <submittedName>
        <fullName evidence="5">Transcriptional regulator, LacI family</fullName>
    </submittedName>
</protein>
<organism evidence="5 6">
    <name type="scientific">Tessaracoccus oleiagri</name>
    <dbReference type="NCBI Taxonomy" id="686624"/>
    <lineage>
        <taxon>Bacteria</taxon>
        <taxon>Bacillati</taxon>
        <taxon>Actinomycetota</taxon>
        <taxon>Actinomycetes</taxon>
        <taxon>Propionibacteriales</taxon>
        <taxon>Propionibacteriaceae</taxon>
        <taxon>Tessaracoccus</taxon>
    </lineage>
</organism>
<dbReference type="Gene3D" id="1.10.260.40">
    <property type="entry name" value="lambda repressor-like DNA-binding domains"/>
    <property type="match status" value="1"/>
</dbReference>
<dbReference type="InterPro" id="IPR046335">
    <property type="entry name" value="LacI/GalR-like_sensor"/>
</dbReference>
<evidence type="ECO:0000256" key="3">
    <source>
        <dbReference type="ARBA" id="ARBA00023163"/>
    </source>
</evidence>
<sequence length="337" mass="35964">MATIYEVAKEAGVSISTVSRALRNDPRISERTRGRVREAAESLDYLPSAAAQTLAGSSVRSLGMVLPHIKGTYYAELAVGFERRASELNCSAVLLLVGEDSDQRPAVRRLAGAVDGLAFMARSAATDELVTEVAKRRPTVTVARAQLPGLPAIYAESEDSAAELTRHLVDIGRTRFAFVGPIDHGSDIAARYDGFARALREAGFDVPPAIEVELEEGPGLQLARDLVAQGMPYDAIVCGNDEIAVAIVYELQELGVDVPAAVSVVGWDDIRVSRYLRPGLTTVRQPVAELGAMAAEHLHNLLSGTAVPDCTALPTALVHRESCGCGEDHQPPSTTRE</sequence>
<evidence type="ECO:0000313" key="5">
    <source>
        <dbReference type="EMBL" id="SDL13943.1"/>
    </source>
</evidence>
<proteinExistence type="predicted"/>
<evidence type="ECO:0000256" key="1">
    <source>
        <dbReference type="ARBA" id="ARBA00023015"/>
    </source>
</evidence>
<dbReference type="SUPFAM" id="SSF53822">
    <property type="entry name" value="Periplasmic binding protein-like I"/>
    <property type="match status" value="1"/>
</dbReference>
<keyword evidence="2" id="KW-0238">DNA-binding</keyword>
<reference evidence="5 6" key="1">
    <citation type="submission" date="2016-10" db="EMBL/GenBank/DDBJ databases">
        <authorList>
            <person name="de Groot N.N."/>
        </authorList>
    </citation>
    <scope>NUCLEOTIDE SEQUENCE [LARGE SCALE GENOMIC DNA]</scope>
    <source>
        <strain evidence="5 6">CGMCC 1.9159</strain>
    </source>
</reference>
<dbReference type="CDD" id="cd06267">
    <property type="entry name" value="PBP1_LacI_sugar_binding-like"/>
    <property type="match status" value="1"/>
</dbReference>
<feature type="domain" description="HTH lacI-type" evidence="4">
    <location>
        <begin position="2"/>
        <end position="56"/>
    </location>
</feature>
<gene>
    <name evidence="5" type="ORF">SAMN04488242_0399</name>
</gene>
<dbReference type="PROSITE" id="PS50932">
    <property type="entry name" value="HTH_LACI_2"/>
    <property type="match status" value="1"/>
</dbReference>
<dbReference type="CDD" id="cd01392">
    <property type="entry name" value="HTH_LacI"/>
    <property type="match status" value="1"/>
</dbReference>
<name>A0A1G9HN65_9ACTN</name>
<dbReference type="Pfam" id="PF00356">
    <property type="entry name" value="LacI"/>
    <property type="match status" value="1"/>
</dbReference>
<dbReference type="GO" id="GO:0000976">
    <property type="term" value="F:transcription cis-regulatory region binding"/>
    <property type="evidence" value="ECO:0007669"/>
    <property type="project" value="TreeGrafter"/>
</dbReference>
<evidence type="ECO:0000259" key="4">
    <source>
        <dbReference type="PROSITE" id="PS50932"/>
    </source>
</evidence>
<dbReference type="RefSeq" id="WP_218118288.1">
    <property type="nucleotide sequence ID" value="NZ_FNGP01000001.1"/>
</dbReference>
<dbReference type="SMART" id="SM00354">
    <property type="entry name" value="HTH_LACI"/>
    <property type="match status" value="1"/>
</dbReference>
<keyword evidence="1" id="KW-0805">Transcription regulation</keyword>
<dbReference type="PANTHER" id="PTHR30146:SF155">
    <property type="entry name" value="ALANINE RACEMASE"/>
    <property type="match status" value="1"/>
</dbReference>
<dbReference type="InterPro" id="IPR010982">
    <property type="entry name" value="Lambda_DNA-bd_dom_sf"/>
</dbReference>
<dbReference type="Pfam" id="PF13377">
    <property type="entry name" value="Peripla_BP_3"/>
    <property type="match status" value="1"/>
</dbReference>
<dbReference type="SUPFAM" id="SSF47413">
    <property type="entry name" value="lambda repressor-like DNA-binding domains"/>
    <property type="match status" value="1"/>
</dbReference>